<protein>
    <submittedName>
        <fullName evidence="2">Helix-turn-helix transcriptional regulator</fullName>
    </submittedName>
</protein>
<keyword evidence="3" id="KW-1185">Reference proteome</keyword>
<dbReference type="Proteomes" id="UP000501179">
    <property type="component" value="Chromosome"/>
</dbReference>
<dbReference type="RefSeq" id="WP_167035185.1">
    <property type="nucleotide sequence ID" value="NZ_CP050177.1"/>
</dbReference>
<dbReference type="KEGG" id="slia:HA039_31670"/>
<dbReference type="SUPFAM" id="SSF46785">
    <property type="entry name" value="Winged helix' DNA-binding domain"/>
    <property type="match status" value="1"/>
</dbReference>
<evidence type="ECO:0000313" key="2">
    <source>
        <dbReference type="EMBL" id="QIQ06265.1"/>
    </source>
</evidence>
<dbReference type="Gene3D" id="1.10.10.10">
    <property type="entry name" value="Winged helix-like DNA-binding domain superfamily/Winged helix DNA-binding domain"/>
    <property type="match status" value="1"/>
</dbReference>
<organism evidence="2 3">
    <name type="scientific">Streptomyces liangshanensis</name>
    <dbReference type="NCBI Taxonomy" id="2717324"/>
    <lineage>
        <taxon>Bacteria</taxon>
        <taxon>Bacillati</taxon>
        <taxon>Actinomycetota</taxon>
        <taxon>Actinomycetes</taxon>
        <taxon>Kitasatosporales</taxon>
        <taxon>Streptomycetaceae</taxon>
        <taxon>Streptomyces</taxon>
    </lineage>
</organism>
<dbReference type="InterPro" id="IPR001845">
    <property type="entry name" value="HTH_ArsR_DNA-bd_dom"/>
</dbReference>
<evidence type="ECO:0000259" key="1">
    <source>
        <dbReference type="SMART" id="SM00418"/>
    </source>
</evidence>
<dbReference type="InterPro" id="IPR011991">
    <property type="entry name" value="ArsR-like_HTH"/>
</dbReference>
<dbReference type="InterPro" id="IPR036388">
    <property type="entry name" value="WH-like_DNA-bd_sf"/>
</dbReference>
<dbReference type="SMART" id="SM00418">
    <property type="entry name" value="HTH_ARSR"/>
    <property type="match status" value="1"/>
</dbReference>
<gene>
    <name evidence="2" type="ORF">HA039_31670</name>
</gene>
<dbReference type="InterPro" id="IPR036390">
    <property type="entry name" value="WH_DNA-bd_sf"/>
</dbReference>
<dbReference type="CDD" id="cd00090">
    <property type="entry name" value="HTH_ARSR"/>
    <property type="match status" value="1"/>
</dbReference>
<dbReference type="AlphaFoldDB" id="A0A6G9H6U0"/>
<dbReference type="GO" id="GO:0003700">
    <property type="term" value="F:DNA-binding transcription factor activity"/>
    <property type="evidence" value="ECO:0007669"/>
    <property type="project" value="InterPro"/>
</dbReference>
<proteinExistence type="predicted"/>
<sequence length="333" mass="36377">MLRIHFTGEDLTRVTVATRSDPLWDVLLSLHLLQEPDRSLAFGEWRRRTRALRMPSVRPLLELARPWGYSPDFLTPGRGEADFTTQLDDVLSTSRTQLSAELSILADESGSTPWIHQLAGGDRQVMARLGDALTAYHRVALAPYQERIAAHAEADRARRGLALVTGGVERLLAELHPRVTWEAPVLRIPVYADQDVHLEGRGLVLVPSFFCRIQPITLMDPGRPPVLVYPLSPRLGWLRPAGAEGRQDGLEPVVALLGRTRAHVLDAAAAGGTTTELALRVGVALPVISRQTSVLREAGLLDTRREGGSVRHHVTPLGLALLNGELAPDGTLG</sequence>
<dbReference type="EMBL" id="CP050177">
    <property type="protein sequence ID" value="QIQ06265.1"/>
    <property type="molecule type" value="Genomic_DNA"/>
</dbReference>
<evidence type="ECO:0000313" key="3">
    <source>
        <dbReference type="Proteomes" id="UP000501179"/>
    </source>
</evidence>
<reference evidence="2 3" key="1">
    <citation type="submission" date="2020-03" db="EMBL/GenBank/DDBJ databases">
        <title>A novel species.</title>
        <authorList>
            <person name="Gao J."/>
        </authorList>
    </citation>
    <scope>NUCLEOTIDE SEQUENCE [LARGE SCALE GENOMIC DNA]</scope>
    <source>
        <strain evidence="2 3">QMT-12</strain>
    </source>
</reference>
<name>A0A6G9H6U0_9ACTN</name>
<accession>A0A6G9H6U0</accession>
<feature type="domain" description="HTH arsR-type" evidence="1">
    <location>
        <begin position="255"/>
        <end position="325"/>
    </location>
</feature>